<accession>A0AAV2PJ40</accession>
<comment type="caution">
    <text evidence="6">The sequence shown here is derived from an EMBL/GenBank/DDBJ whole genome shotgun (WGS) entry which is preliminary data.</text>
</comment>
<organism evidence="6 7">
    <name type="scientific">Meganyctiphanes norvegica</name>
    <name type="common">Northern krill</name>
    <name type="synonym">Thysanopoda norvegica</name>
    <dbReference type="NCBI Taxonomy" id="48144"/>
    <lineage>
        <taxon>Eukaryota</taxon>
        <taxon>Metazoa</taxon>
        <taxon>Ecdysozoa</taxon>
        <taxon>Arthropoda</taxon>
        <taxon>Crustacea</taxon>
        <taxon>Multicrustacea</taxon>
        <taxon>Malacostraca</taxon>
        <taxon>Eumalacostraca</taxon>
        <taxon>Eucarida</taxon>
        <taxon>Euphausiacea</taxon>
        <taxon>Euphausiidae</taxon>
        <taxon>Meganyctiphanes</taxon>
    </lineage>
</organism>
<comment type="subcellular location">
    <subcellularLocation>
        <location evidence="1">Membrane</location>
        <topology evidence="1">Multi-pass membrane protein</topology>
    </subcellularLocation>
</comment>
<dbReference type="PANTHER" id="PTHR11040">
    <property type="entry name" value="ZINC/IRON TRANSPORTER"/>
    <property type="match status" value="1"/>
</dbReference>
<evidence type="ECO:0000256" key="2">
    <source>
        <dbReference type="ARBA" id="ARBA00022692"/>
    </source>
</evidence>
<sequence>MYTSHNETCVSVGEKAGALATVAGLTICTGILLPLFIRKWILSTSRHEVARQKILSGCLCFGAGVLLATVFLHLMPEAQIEIEKAIEDGFMADTDFPVAYVIVCCGFFLVYLVEEVVHHFIPHEHSSPNMFSDMSLDSVKDNNGNDNTAHTSELATGVDNSAFESNNNLIRRKSSFFVDEIEDHRQGGLMKGDSTSVMRAITIIVALSFHSLMEGLAIGLEEHSGDLWLLVGVVCAHKLVVGFSLGMELLQEGLKKTAFLASMITFSLSSPLGGTIGAIIIGTADKETAAGVLIPTVLNALAGGCILFVTFCEVLERERSRPHGHLVRILSLMAGFALMCGLECIPGHSHG</sequence>
<dbReference type="GO" id="GO:0005886">
    <property type="term" value="C:plasma membrane"/>
    <property type="evidence" value="ECO:0007669"/>
    <property type="project" value="TreeGrafter"/>
</dbReference>
<feature type="transmembrane region" description="Helical" evidence="5">
    <location>
        <begin position="200"/>
        <end position="221"/>
    </location>
</feature>
<keyword evidence="3 5" id="KW-1133">Transmembrane helix</keyword>
<feature type="transmembrane region" description="Helical" evidence="5">
    <location>
        <begin position="16"/>
        <end position="37"/>
    </location>
</feature>
<evidence type="ECO:0000256" key="3">
    <source>
        <dbReference type="ARBA" id="ARBA00022989"/>
    </source>
</evidence>
<dbReference type="PANTHER" id="PTHR11040:SF203">
    <property type="entry name" value="FI18611P1-RELATED"/>
    <property type="match status" value="1"/>
</dbReference>
<evidence type="ECO:0000256" key="5">
    <source>
        <dbReference type="SAM" id="Phobius"/>
    </source>
</evidence>
<keyword evidence="2 5" id="KW-0812">Transmembrane</keyword>
<evidence type="ECO:0000256" key="4">
    <source>
        <dbReference type="ARBA" id="ARBA00023136"/>
    </source>
</evidence>
<gene>
    <name evidence="6" type="ORF">MNOR_LOCUS25</name>
</gene>
<dbReference type="AlphaFoldDB" id="A0AAV2PJ40"/>
<dbReference type="InterPro" id="IPR003689">
    <property type="entry name" value="ZIP"/>
</dbReference>
<dbReference type="Pfam" id="PF02535">
    <property type="entry name" value="Zip"/>
    <property type="match status" value="1"/>
</dbReference>
<name>A0AAV2PJ40_MEGNR</name>
<evidence type="ECO:0000313" key="7">
    <source>
        <dbReference type="Proteomes" id="UP001497623"/>
    </source>
</evidence>
<feature type="transmembrane region" description="Helical" evidence="5">
    <location>
        <begin position="58"/>
        <end position="76"/>
    </location>
</feature>
<reference evidence="6 7" key="1">
    <citation type="submission" date="2024-05" db="EMBL/GenBank/DDBJ databases">
        <authorList>
            <person name="Wallberg A."/>
        </authorList>
    </citation>
    <scope>NUCLEOTIDE SEQUENCE [LARGE SCALE GENOMIC DNA]</scope>
</reference>
<dbReference type="Proteomes" id="UP001497623">
    <property type="component" value="Unassembled WGS sequence"/>
</dbReference>
<dbReference type="GO" id="GO:0005385">
    <property type="term" value="F:zinc ion transmembrane transporter activity"/>
    <property type="evidence" value="ECO:0007669"/>
    <property type="project" value="TreeGrafter"/>
</dbReference>
<evidence type="ECO:0000256" key="1">
    <source>
        <dbReference type="ARBA" id="ARBA00004141"/>
    </source>
</evidence>
<dbReference type="EMBL" id="CAXKWB010000004">
    <property type="protein sequence ID" value="CAL4058574.1"/>
    <property type="molecule type" value="Genomic_DNA"/>
</dbReference>
<feature type="transmembrane region" description="Helical" evidence="5">
    <location>
        <begin position="96"/>
        <end position="113"/>
    </location>
</feature>
<keyword evidence="7" id="KW-1185">Reference proteome</keyword>
<feature type="transmembrane region" description="Helical" evidence="5">
    <location>
        <begin position="293"/>
        <end position="315"/>
    </location>
</feature>
<proteinExistence type="predicted"/>
<feature type="transmembrane region" description="Helical" evidence="5">
    <location>
        <begin position="227"/>
        <end position="246"/>
    </location>
</feature>
<feature type="transmembrane region" description="Helical" evidence="5">
    <location>
        <begin position="327"/>
        <end position="348"/>
    </location>
</feature>
<evidence type="ECO:0000313" key="6">
    <source>
        <dbReference type="EMBL" id="CAL4058574.1"/>
    </source>
</evidence>
<keyword evidence="4 5" id="KW-0472">Membrane</keyword>
<feature type="transmembrane region" description="Helical" evidence="5">
    <location>
        <begin position="258"/>
        <end position="281"/>
    </location>
</feature>
<protein>
    <submittedName>
        <fullName evidence="6">Uncharacterized protein</fullName>
    </submittedName>
</protein>